<feature type="transmembrane region" description="Helical" evidence="5">
    <location>
        <begin position="56"/>
        <end position="74"/>
    </location>
</feature>
<dbReference type="InterPro" id="IPR019184">
    <property type="entry name" value="Uncharacterised_TM-17"/>
</dbReference>
<dbReference type="PANTHER" id="PTHR13531">
    <property type="entry name" value="GEO07735P1-RELATED-RELATED"/>
    <property type="match status" value="1"/>
</dbReference>
<comment type="subcellular location">
    <subcellularLocation>
        <location evidence="1">Membrane</location>
        <topology evidence="1">Multi-pass membrane protein</topology>
    </subcellularLocation>
</comment>
<accession>A0A8B7ZQJ2</accession>
<reference evidence="7" key="1">
    <citation type="submission" date="2025-08" db="UniProtKB">
        <authorList>
            <consortium name="RefSeq"/>
        </authorList>
    </citation>
    <scope>IDENTIFICATION</scope>
</reference>
<proteinExistence type="predicted"/>
<evidence type="ECO:0000256" key="4">
    <source>
        <dbReference type="ARBA" id="ARBA00023136"/>
    </source>
</evidence>
<dbReference type="GO" id="GO:0016020">
    <property type="term" value="C:membrane"/>
    <property type="evidence" value="ECO:0007669"/>
    <property type="project" value="UniProtKB-SubCell"/>
</dbReference>
<evidence type="ECO:0000256" key="1">
    <source>
        <dbReference type="ARBA" id="ARBA00004141"/>
    </source>
</evidence>
<protein>
    <submittedName>
        <fullName evidence="7">Transmembrane protein 216-like</fullName>
    </submittedName>
</protein>
<evidence type="ECO:0000256" key="5">
    <source>
        <dbReference type="SAM" id="Phobius"/>
    </source>
</evidence>
<organism evidence="6 7">
    <name type="scientific">Acanthaster planci</name>
    <name type="common">Crown-of-thorns starfish</name>
    <dbReference type="NCBI Taxonomy" id="133434"/>
    <lineage>
        <taxon>Eukaryota</taxon>
        <taxon>Metazoa</taxon>
        <taxon>Echinodermata</taxon>
        <taxon>Eleutherozoa</taxon>
        <taxon>Asterozoa</taxon>
        <taxon>Asteroidea</taxon>
        <taxon>Valvatacea</taxon>
        <taxon>Valvatida</taxon>
        <taxon>Acanthasteridae</taxon>
        <taxon>Acanthaster</taxon>
    </lineage>
</organism>
<feature type="transmembrane region" description="Helical" evidence="5">
    <location>
        <begin position="119"/>
        <end position="143"/>
    </location>
</feature>
<dbReference type="GeneID" id="110988284"/>
<dbReference type="Pfam" id="PF09799">
    <property type="entry name" value="Transmemb_17"/>
    <property type="match status" value="1"/>
</dbReference>
<dbReference type="OMA" id="ITFARAN"/>
<keyword evidence="6" id="KW-1185">Reference proteome</keyword>
<evidence type="ECO:0000313" key="7">
    <source>
        <dbReference type="RefSeq" id="XP_022107337.1"/>
    </source>
</evidence>
<sequence>MAGDLVQTRGKTVVLSSLPLQILLYLNGWYFSLFWIVELLLFIYKATVLPYPGANFAAEAVILFLMAGIEYVRLFLGKKGNLTEKIIHLGVSLGVGLATLFFGLYLFLWQTYVLRIELILVAVEMAFLFFEAVFGLIAIITFARAESFR</sequence>
<dbReference type="Proteomes" id="UP000694845">
    <property type="component" value="Unplaced"/>
</dbReference>
<dbReference type="KEGG" id="aplc:110988284"/>
<keyword evidence="2 5" id="KW-0812">Transmembrane</keyword>
<name>A0A8B7ZQJ2_ACAPL</name>
<feature type="transmembrane region" description="Helical" evidence="5">
    <location>
        <begin position="86"/>
        <end position="107"/>
    </location>
</feature>
<evidence type="ECO:0000256" key="2">
    <source>
        <dbReference type="ARBA" id="ARBA00022692"/>
    </source>
</evidence>
<dbReference type="AlphaFoldDB" id="A0A8B7ZQJ2"/>
<feature type="transmembrane region" description="Helical" evidence="5">
    <location>
        <begin position="22"/>
        <end position="44"/>
    </location>
</feature>
<dbReference type="GO" id="GO:0035869">
    <property type="term" value="C:ciliary transition zone"/>
    <property type="evidence" value="ECO:0007669"/>
    <property type="project" value="TreeGrafter"/>
</dbReference>
<evidence type="ECO:0000256" key="3">
    <source>
        <dbReference type="ARBA" id="ARBA00022989"/>
    </source>
</evidence>
<dbReference type="GO" id="GO:1905515">
    <property type="term" value="P:non-motile cilium assembly"/>
    <property type="evidence" value="ECO:0007669"/>
    <property type="project" value="TreeGrafter"/>
</dbReference>
<keyword evidence="4 5" id="KW-0472">Membrane</keyword>
<evidence type="ECO:0000313" key="6">
    <source>
        <dbReference type="Proteomes" id="UP000694845"/>
    </source>
</evidence>
<gene>
    <name evidence="7" type="primary">LOC110988284</name>
</gene>
<keyword evidence="3 5" id="KW-1133">Transmembrane helix</keyword>
<dbReference type="OrthoDB" id="262535at2759"/>
<dbReference type="PANTHER" id="PTHR13531:SF0">
    <property type="entry name" value="GEO07735P1-RELATED"/>
    <property type="match status" value="1"/>
</dbReference>
<dbReference type="RefSeq" id="XP_022107337.1">
    <property type="nucleotide sequence ID" value="XM_022251645.1"/>
</dbReference>